<evidence type="ECO:0000256" key="1">
    <source>
        <dbReference type="SAM" id="Phobius"/>
    </source>
</evidence>
<keyword evidence="1" id="KW-1133">Transmembrane helix</keyword>
<proteinExistence type="predicted"/>
<dbReference type="AlphaFoldDB" id="A0A8D8ZD34"/>
<name>A0A8D8ZD34_9HEMI</name>
<sequence length="116" mass="13602">MFLYPSPLLSDGRLLPENFSTIEPFFFTISASPLMSRGNSLLNKNYIHSPSNHILFLSSLHLFILILFPFPMCFSNVFYVLSYNIKSSVYENNVLQHIFYNTLYFISQTVLYVFFF</sequence>
<evidence type="ECO:0000313" key="2">
    <source>
        <dbReference type="EMBL" id="CAG6745157.1"/>
    </source>
</evidence>
<dbReference type="EMBL" id="HBUF01485421">
    <property type="protein sequence ID" value="CAG6745157.1"/>
    <property type="molecule type" value="Transcribed_RNA"/>
</dbReference>
<feature type="transmembrane region" description="Helical" evidence="1">
    <location>
        <begin position="98"/>
        <end position="115"/>
    </location>
</feature>
<organism evidence="2">
    <name type="scientific">Cacopsylla melanoneura</name>
    <dbReference type="NCBI Taxonomy" id="428564"/>
    <lineage>
        <taxon>Eukaryota</taxon>
        <taxon>Metazoa</taxon>
        <taxon>Ecdysozoa</taxon>
        <taxon>Arthropoda</taxon>
        <taxon>Hexapoda</taxon>
        <taxon>Insecta</taxon>
        <taxon>Pterygota</taxon>
        <taxon>Neoptera</taxon>
        <taxon>Paraneoptera</taxon>
        <taxon>Hemiptera</taxon>
        <taxon>Sternorrhyncha</taxon>
        <taxon>Psylloidea</taxon>
        <taxon>Psyllidae</taxon>
        <taxon>Psyllinae</taxon>
        <taxon>Cacopsylla</taxon>
    </lineage>
</organism>
<keyword evidence="1" id="KW-0812">Transmembrane</keyword>
<protein>
    <submittedName>
        <fullName evidence="2">Uncharacterized protein</fullName>
    </submittedName>
</protein>
<accession>A0A8D8ZD34</accession>
<keyword evidence="1" id="KW-0472">Membrane</keyword>
<reference evidence="2" key="1">
    <citation type="submission" date="2021-05" db="EMBL/GenBank/DDBJ databases">
        <authorList>
            <person name="Alioto T."/>
            <person name="Alioto T."/>
            <person name="Gomez Garrido J."/>
        </authorList>
    </citation>
    <scope>NUCLEOTIDE SEQUENCE</scope>
</reference>
<feature type="transmembrane region" description="Helical" evidence="1">
    <location>
        <begin position="54"/>
        <end position="78"/>
    </location>
</feature>